<gene>
    <name evidence="12" type="ORF">ISF6_1945</name>
</gene>
<dbReference type="Gene3D" id="3.10.20.310">
    <property type="entry name" value="membrane protein fhac"/>
    <property type="match status" value="1"/>
</dbReference>
<keyword evidence="5" id="KW-0812">Transmembrane</keyword>
<evidence type="ECO:0000256" key="3">
    <source>
        <dbReference type="ARBA" id="ARBA00022448"/>
    </source>
</evidence>
<evidence type="ECO:0000256" key="2">
    <source>
        <dbReference type="ARBA" id="ARBA00009055"/>
    </source>
</evidence>
<dbReference type="AlphaFoldDB" id="A0A0K8P1Q7"/>
<evidence type="ECO:0000256" key="4">
    <source>
        <dbReference type="ARBA" id="ARBA00022452"/>
    </source>
</evidence>
<dbReference type="GO" id="GO:0046819">
    <property type="term" value="P:protein secretion by the type V secretion system"/>
    <property type="evidence" value="ECO:0007669"/>
    <property type="project" value="TreeGrafter"/>
</dbReference>
<dbReference type="Proteomes" id="UP000037660">
    <property type="component" value="Unassembled WGS sequence"/>
</dbReference>
<feature type="domain" description="POTRA" evidence="11">
    <location>
        <begin position="62"/>
        <end position="136"/>
    </location>
</feature>
<organism evidence="12 13">
    <name type="scientific">Piscinibacter sakaiensis</name>
    <name type="common">Ideonella sakaiensis</name>
    <dbReference type="NCBI Taxonomy" id="1547922"/>
    <lineage>
        <taxon>Bacteria</taxon>
        <taxon>Pseudomonadati</taxon>
        <taxon>Pseudomonadota</taxon>
        <taxon>Betaproteobacteria</taxon>
        <taxon>Burkholderiales</taxon>
        <taxon>Sphaerotilaceae</taxon>
        <taxon>Piscinibacter</taxon>
    </lineage>
</organism>
<dbReference type="PANTHER" id="PTHR34597:SF6">
    <property type="entry name" value="BLR6126 PROTEIN"/>
    <property type="match status" value="1"/>
</dbReference>
<keyword evidence="6" id="KW-0653">Protein transport</keyword>
<keyword evidence="3" id="KW-0813">Transport</keyword>
<dbReference type="Pfam" id="PF08479">
    <property type="entry name" value="POTRA_2"/>
    <property type="match status" value="1"/>
</dbReference>
<proteinExistence type="inferred from homology"/>
<comment type="similarity">
    <text evidence="2">Belongs to the TPS (TC 1.B.20) family.</text>
</comment>
<dbReference type="PANTHER" id="PTHR34597">
    <property type="entry name" value="SLR1661 PROTEIN"/>
    <property type="match status" value="1"/>
</dbReference>
<evidence type="ECO:0000259" key="11">
    <source>
        <dbReference type="PROSITE" id="PS51779"/>
    </source>
</evidence>
<dbReference type="STRING" id="1547922.ISF6_1945"/>
<dbReference type="InterPro" id="IPR013686">
    <property type="entry name" value="Polypept-transport_assoc_ShlB"/>
</dbReference>
<evidence type="ECO:0000256" key="9">
    <source>
        <dbReference type="SAM" id="MobiDB-lite"/>
    </source>
</evidence>
<accession>A0A0K8P1Q7</accession>
<reference evidence="12 13" key="2">
    <citation type="journal article" date="2016" name="Science">
        <title>A bacterium that degrades and assimilates poly(ethylene terephthalate).</title>
        <authorList>
            <person name="Yoshida S."/>
            <person name="Hiraga K."/>
            <person name="Takehana T."/>
            <person name="Taniguchi I."/>
            <person name="Yamaji H."/>
            <person name="Maeda Y."/>
            <person name="Toyohara K."/>
            <person name="Miyamoto K."/>
            <person name="Kimura Y."/>
            <person name="Oda K."/>
        </authorList>
    </citation>
    <scope>NUCLEOTIDE SEQUENCE [LARGE SCALE GENOMIC DNA]</scope>
    <source>
        <strain evidence="13">NBRC 110686 / TISTR 2288 / 201-F6</strain>
    </source>
</reference>
<keyword evidence="4" id="KW-1134">Transmembrane beta strand</keyword>
<comment type="caution">
    <text evidence="12">The sequence shown here is derived from an EMBL/GenBank/DDBJ whole genome shotgun (WGS) entry which is preliminary data.</text>
</comment>
<feature type="region of interest" description="Disordered" evidence="9">
    <location>
        <begin position="34"/>
        <end position="56"/>
    </location>
</feature>
<dbReference type="Pfam" id="PF03865">
    <property type="entry name" value="ShlB"/>
    <property type="match status" value="1"/>
</dbReference>
<keyword evidence="7" id="KW-0472">Membrane</keyword>
<feature type="signal peptide" evidence="10">
    <location>
        <begin position="1"/>
        <end position="32"/>
    </location>
</feature>
<evidence type="ECO:0000256" key="5">
    <source>
        <dbReference type="ARBA" id="ARBA00022692"/>
    </source>
</evidence>
<dbReference type="InterPro" id="IPR051544">
    <property type="entry name" value="TPS_OM_transporter"/>
</dbReference>
<evidence type="ECO:0000256" key="6">
    <source>
        <dbReference type="ARBA" id="ARBA00022927"/>
    </source>
</evidence>
<dbReference type="RefSeq" id="WP_082368244.1">
    <property type="nucleotide sequence ID" value="NZ_BBYR01000031.1"/>
</dbReference>
<evidence type="ECO:0000256" key="1">
    <source>
        <dbReference type="ARBA" id="ARBA00004442"/>
    </source>
</evidence>
<dbReference type="Gene3D" id="2.40.160.50">
    <property type="entry name" value="membrane protein fhac: a member of the omp85/tpsb transporter family"/>
    <property type="match status" value="1"/>
</dbReference>
<protein>
    <recommendedName>
        <fullName evidence="11">POTRA domain-containing protein</fullName>
    </recommendedName>
</protein>
<name>A0A0K8P1Q7_PISS1</name>
<dbReference type="InterPro" id="IPR034746">
    <property type="entry name" value="POTRA"/>
</dbReference>
<evidence type="ECO:0000256" key="7">
    <source>
        <dbReference type="ARBA" id="ARBA00023136"/>
    </source>
</evidence>
<dbReference type="PROSITE" id="PS51779">
    <property type="entry name" value="POTRA"/>
    <property type="match status" value="1"/>
</dbReference>
<dbReference type="GO" id="GO:0008320">
    <property type="term" value="F:protein transmembrane transporter activity"/>
    <property type="evidence" value="ECO:0007669"/>
    <property type="project" value="TreeGrafter"/>
</dbReference>
<evidence type="ECO:0000313" key="12">
    <source>
        <dbReference type="EMBL" id="GAP36105.1"/>
    </source>
</evidence>
<comment type="subcellular location">
    <subcellularLocation>
        <location evidence="1">Cell outer membrane</location>
    </subcellularLocation>
</comment>
<feature type="chain" id="PRO_5005513597" description="POTRA domain-containing protein" evidence="10">
    <location>
        <begin position="33"/>
        <end position="565"/>
    </location>
</feature>
<reference evidence="13" key="1">
    <citation type="submission" date="2015-07" db="EMBL/GenBank/DDBJ databases">
        <title>Discovery of a poly(ethylene terephthalate assimilation.</title>
        <authorList>
            <person name="Yoshida S."/>
            <person name="Hiraga K."/>
            <person name="Takehana T."/>
            <person name="Taniguchi I."/>
            <person name="Yamaji H."/>
            <person name="Maeda Y."/>
            <person name="Toyohara K."/>
            <person name="Miyamoto K."/>
            <person name="Kimura Y."/>
            <person name="Oda K."/>
        </authorList>
    </citation>
    <scope>NUCLEOTIDE SEQUENCE [LARGE SCALE GENOMIC DNA]</scope>
    <source>
        <strain evidence="13">NBRC 110686 / TISTR 2288 / 201-F6</strain>
    </source>
</reference>
<sequence length="565" mass="59840">MTRPPSRAPRRVPRTFTAAVLPLLFTSLPGIAQSPTGPAEAPPAAPVTRASGSVEPAPAARLRVQRYEVSGNTLLPPATIDAALAPYLGERSLDELQAAARAVQALYRDAGYGAVIAFLPEQRPADGRVAITVVEGRLSRVDWVGAAQFDEANLRATLPALVLGQTPRVREVDAQIQLANENPAKTVEVLLQPGARPGEVAARVQVREQPVRQASVGLDNSGGPGTRWRANLGWRDANLLGRDEVLQLQLQLAPEKLDSVTVLSASLRLPFYAQGLALDAYAAYSDVDGGTTATAAGPLQFSGKGRIAGLRLSKFLPRLGEVDQRLVLGLDRRDYLNNCAILGLAPGACGSAGESVSVQPIGLEYLLQQGGPRPWSASLGVQHNLKLGGGLADAARFEAVRPGAKPRYTLLRVGLFGGASVDETWQAQARLLGQWTRDALVPGEQFGVGGGSSVRGYEERELTGDRGANASFELWSPPIPHDWGRGPGAGQLRLAAFADIGWVQNRRELPCRGTASECSIAAAGLGLRYAAGPLQARFDVAHAMKDGNRTGRGDTRAHVSVSYSF</sequence>
<keyword evidence="10" id="KW-0732">Signal</keyword>
<dbReference type="OrthoDB" id="9763372at2"/>
<evidence type="ECO:0000256" key="8">
    <source>
        <dbReference type="ARBA" id="ARBA00023237"/>
    </source>
</evidence>
<evidence type="ECO:0000313" key="13">
    <source>
        <dbReference type="Proteomes" id="UP000037660"/>
    </source>
</evidence>
<keyword evidence="8" id="KW-0998">Cell outer membrane</keyword>
<dbReference type="GO" id="GO:0098046">
    <property type="term" value="C:type V protein secretion system complex"/>
    <property type="evidence" value="ECO:0007669"/>
    <property type="project" value="TreeGrafter"/>
</dbReference>
<dbReference type="EMBL" id="BBYR01000031">
    <property type="protein sequence ID" value="GAP36105.1"/>
    <property type="molecule type" value="Genomic_DNA"/>
</dbReference>
<evidence type="ECO:0000256" key="10">
    <source>
        <dbReference type="SAM" id="SignalP"/>
    </source>
</evidence>
<keyword evidence="13" id="KW-1185">Reference proteome</keyword>
<dbReference type="GO" id="GO:0009279">
    <property type="term" value="C:cell outer membrane"/>
    <property type="evidence" value="ECO:0007669"/>
    <property type="project" value="UniProtKB-SubCell"/>
</dbReference>
<dbReference type="InterPro" id="IPR005565">
    <property type="entry name" value="Hemolysn_activator_HlyB_C"/>
</dbReference>